<dbReference type="PROSITE" id="PS50831">
    <property type="entry name" value="SOHO"/>
    <property type="match status" value="1"/>
</dbReference>
<feature type="region of interest" description="Disordered" evidence="7">
    <location>
        <begin position="1911"/>
        <end position="1934"/>
    </location>
</feature>
<feature type="compositionally biased region" description="Basic and acidic residues" evidence="7">
    <location>
        <begin position="2548"/>
        <end position="2558"/>
    </location>
</feature>
<dbReference type="CDD" id="cd11782">
    <property type="entry name" value="SH3_Sorbs_2"/>
    <property type="match status" value="1"/>
</dbReference>
<dbReference type="FunFam" id="2.30.30.40:FF:000001">
    <property type="entry name" value="Sorbin and SH3 domain-containing protein 1 isoform 2"/>
    <property type="match status" value="1"/>
</dbReference>
<dbReference type="CDD" id="cd11780">
    <property type="entry name" value="SH3_Sorbs_3"/>
    <property type="match status" value="1"/>
</dbReference>
<feature type="compositionally biased region" description="Basic and acidic residues" evidence="7">
    <location>
        <begin position="4096"/>
        <end position="4107"/>
    </location>
</feature>
<feature type="compositionally biased region" description="Basic and acidic residues" evidence="7">
    <location>
        <begin position="571"/>
        <end position="607"/>
    </location>
</feature>
<feature type="compositionally biased region" description="Low complexity" evidence="7">
    <location>
        <begin position="102"/>
        <end position="126"/>
    </location>
</feature>
<feature type="compositionally biased region" description="Basic and acidic residues" evidence="7">
    <location>
        <begin position="3484"/>
        <end position="3498"/>
    </location>
</feature>
<feature type="compositionally biased region" description="Basic and acidic residues" evidence="7">
    <location>
        <begin position="4157"/>
        <end position="4182"/>
    </location>
</feature>
<feature type="compositionally biased region" description="Basic and acidic residues" evidence="7">
    <location>
        <begin position="3109"/>
        <end position="3118"/>
    </location>
</feature>
<feature type="region of interest" description="Disordered" evidence="7">
    <location>
        <begin position="4156"/>
        <end position="4182"/>
    </location>
</feature>
<keyword evidence="11" id="KW-1185">Reference proteome</keyword>
<keyword evidence="4" id="KW-0965">Cell junction</keyword>
<dbReference type="PROSITE" id="PS50002">
    <property type="entry name" value="SH3"/>
    <property type="match status" value="3"/>
</dbReference>
<dbReference type="InterPro" id="IPR001478">
    <property type="entry name" value="PDZ"/>
</dbReference>
<keyword evidence="2 5" id="KW-0728">SH3 domain</keyword>
<accession>A0A6P8MDK5</accession>
<evidence type="ECO:0000256" key="4">
    <source>
        <dbReference type="ARBA" id="ARBA00022949"/>
    </source>
</evidence>
<gene>
    <name evidence="12" type="primary">LOC117211777</name>
</gene>
<feature type="region of interest" description="Disordered" evidence="7">
    <location>
        <begin position="2510"/>
        <end position="2529"/>
    </location>
</feature>
<dbReference type="GO" id="GO:0070161">
    <property type="term" value="C:anchoring junction"/>
    <property type="evidence" value="ECO:0007669"/>
    <property type="project" value="UniProtKB-SubCell"/>
</dbReference>
<evidence type="ECO:0000256" key="2">
    <source>
        <dbReference type="ARBA" id="ARBA00022443"/>
    </source>
</evidence>
<dbReference type="PANTHER" id="PTHR14167">
    <property type="entry name" value="SH3 DOMAIN-CONTAINING"/>
    <property type="match status" value="1"/>
</dbReference>
<feature type="compositionally biased region" description="Basic and acidic residues" evidence="7">
    <location>
        <begin position="3131"/>
        <end position="3145"/>
    </location>
</feature>
<feature type="compositionally biased region" description="Basic residues" evidence="7">
    <location>
        <begin position="183"/>
        <end position="198"/>
    </location>
</feature>
<dbReference type="CDD" id="cd11781">
    <property type="entry name" value="SH3_Sorbs_1"/>
    <property type="match status" value="1"/>
</dbReference>
<feature type="region of interest" description="Disordered" evidence="7">
    <location>
        <begin position="3873"/>
        <end position="3908"/>
    </location>
</feature>
<dbReference type="RefSeq" id="XP_033311891.1">
    <property type="nucleotide sequence ID" value="XM_033456000.1"/>
</dbReference>
<dbReference type="InterPro" id="IPR036034">
    <property type="entry name" value="PDZ_sf"/>
</dbReference>
<feature type="compositionally biased region" description="Basic and acidic residues" evidence="7">
    <location>
        <begin position="2106"/>
        <end position="2126"/>
    </location>
</feature>
<feature type="compositionally biased region" description="Basic and acidic residues" evidence="7">
    <location>
        <begin position="614"/>
        <end position="627"/>
    </location>
</feature>
<feature type="domain" description="SH3" evidence="8">
    <location>
        <begin position="4640"/>
        <end position="4699"/>
    </location>
</feature>
<feature type="compositionally biased region" description="Polar residues" evidence="7">
    <location>
        <begin position="4042"/>
        <end position="4054"/>
    </location>
</feature>
<feature type="compositionally biased region" description="Basic and acidic residues" evidence="7">
    <location>
        <begin position="2135"/>
        <end position="2149"/>
    </location>
</feature>
<proteinExistence type="predicted"/>
<dbReference type="Pfam" id="PF14604">
    <property type="entry name" value="SH3_9"/>
    <property type="match status" value="1"/>
</dbReference>
<evidence type="ECO:0000256" key="6">
    <source>
        <dbReference type="SAM" id="Coils"/>
    </source>
</evidence>
<dbReference type="FunFam" id="2.30.42.10:FF:000055">
    <property type="entry name" value="PDZ and LIM domain protein 3"/>
    <property type="match status" value="1"/>
</dbReference>
<dbReference type="Gene3D" id="2.30.42.10">
    <property type="match status" value="1"/>
</dbReference>
<feature type="compositionally biased region" description="Basic and acidic residues" evidence="7">
    <location>
        <begin position="1231"/>
        <end position="1243"/>
    </location>
</feature>
<evidence type="ECO:0000313" key="11">
    <source>
        <dbReference type="Proteomes" id="UP000515164"/>
    </source>
</evidence>
<dbReference type="KEGG" id="bbif:117211777"/>
<feature type="compositionally biased region" description="Low complexity" evidence="7">
    <location>
        <begin position="3517"/>
        <end position="3528"/>
    </location>
</feature>
<evidence type="ECO:0000259" key="10">
    <source>
        <dbReference type="PROSITE" id="PS50831"/>
    </source>
</evidence>
<feature type="compositionally biased region" description="Basic and acidic residues" evidence="7">
    <location>
        <begin position="940"/>
        <end position="958"/>
    </location>
</feature>
<dbReference type="InterPro" id="IPR050384">
    <property type="entry name" value="Endophilin_SH3RF"/>
</dbReference>
<feature type="compositionally biased region" description="Polar residues" evidence="7">
    <location>
        <begin position="2151"/>
        <end position="2163"/>
    </location>
</feature>
<feature type="region of interest" description="Disordered" evidence="7">
    <location>
        <begin position="2362"/>
        <end position="2499"/>
    </location>
</feature>
<feature type="compositionally biased region" description="Polar residues" evidence="7">
    <location>
        <begin position="834"/>
        <end position="844"/>
    </location>
</feature>
<dbReference type="InterPro" id="IPR036028">
    <property type="entry name" value="SH3-like_dom_sf"/>
</dbReference>
<feature type="compositionally biased region" description="Basic and acidic residues" evidence="7">
    <location>
        <begin position="908"/>
        <end position="921"/>
    </location>
</feature>
<protein>
    <submittedName>
        <fullName evidence="12">Uncharacterized protein LOC117211777</fullName>
    </submittedName>
</protein>
<feature type="region of interest" description="Disordered" evidence="7">
    <location>
        <begin position="2248"/>
        <end position="2275"/>
    </location>
</feature>
<feature type="compositionally biased region" description="Pro residues" evidence="7">
    <location>
        <begin position="2373"/>
        <end position="2382"/>
    </location>
</feature>
<feature type="compositionally biased region" description="Basic and acidic residues" evidence="7">
    <location>
        <begin position="2855"/>
        <end position="2873"/>
    </location>
</feature>
<feature type="compositionally biased region" description="Polar residues" evidence="7">
    <location>
        <begin position="1244"/>
        <end position="1263"/>
    </location>
</feature>
<dbReference type="InterPro" id="IPR001452">
    <property type="entry name" value="SH3_domain"/>
</dbReference>
<feature type="compositionally biased region" description="Polar residues" evidence="7">
    <location>
        <begin position="973"/>
        <end position="988"/>
    </location>
</feature>
<dbReference type="GeneID" id="117211777"/>
<feature type="compositionally biased region" description="Low complexity" evidence="7">
    <location>
        <begin position="2981"/>
        <end position="2998"/>
    </location>
</feature>
<comment type="subcellular location">
    <subcellularLocation>
        <location evidence="1">Cell junction</location>
    </subcellularLocation>
</comment>
<feature type="compositionally biased region" description="Basic and acidic residues" evidence="7">
    <location>
        <begin position="1689"/>
        <end position="1698"/>
    </location>
</feature>
<feature type="compositionally biased region" description="Polar residues" evidence="7">
    <location>
        <begin position="4061"/>
        <end position="4075"/>
    </location>
</feature>
<dbReference type="SUPFAM" id="SSF50156">
    <property type="entry name" value="PDZ domain-like"/>
    <property type="match status" value="1"/>
</dbReference>
<sequence>MSAREVTLVGGSPWGFRMHGGHDLHQPLRISRVNPGSKAAQQGVREGDLISSINGRTTRDLTNSEAHALLRNAGEHLKLGLNQENIGSPKRRIYRSSLQENTTSEILSKTTTTKTTTTSNTQIITTDTKKNETNDTKSDQSYANQNGEPKSSLIHQRNETEKRVCKFLEYATDTEEINMPHSARNRRNRKGRNNRRPSQRQQTLDKATKDNNATIEIPKNIEEHEENLHEPKTSADTKTNDSDSENTVHSGKNQRQNVEDDDVNVTKNSDNEITPKGVISKSRRYAKEEKCRIEIGTVQPGIKVMKITTISSSPLEAKIDHIPGVGIVETGSKDKMPDNEAIVTISEPVDSFSSCTTKVDRKNDLSQDSMLTGNKLQIRDVSDCDTVDTDNVKPVIVEMESDVEREPTELATRLQADFDDSDASKQDFVEPRRVWDSVMPHDVERKLRSFIESLKLPTYVEDVVEPTKPTDHERISGSTHKKARKRATFEAQHAHLQAANRFLDIIQEEGEKLSEDEEQHIRDFINEEIGKYRRKERCSERVEHKEGLMQEIREEEHSVKINVINVDEEMSEKKEDADKQEDADIGRTVELDRVETELDTREARKPIDEDDESQKDSKEENFKLKEDNDTEVLEGKSVNVEDESVGSESFKIEELEQSIEEDEEILEKKDDNNGKIEEVVSEPLSDDSISQSDSKLIVEDETSGQMLFNGANNELKDLNNKQLNEKCETLTDDVGIKEVEKVSLVQEGMSTEQTSEKQSEVSDDLNISARCTTIQVEENKNEKLELDKNQDTLNEISEELKIKQLEVDGNCTRLESEVLIEKPVREEKLDLENNIRNSEANTLSKETEESNSIGDDDGSKNEVLCEKLVKEKESCMRDDVVKDSEVNTLPENRTTEAIENGTTNNGESSHKSEIKFAKVDEESSYEITSAEVNEKSSQYETKHRDVDKESSKENETKSIEINNESSESKYSRVENTQNESYTNPKNVNISESSITKSVSDELLKEQSCCIERKCPEIQTPENVISVIKTKPCTVTPPKRSSSLSDIDFQEKTTYSGIYDRNPPTPPLRRKREVKQLIDVDDPPSRPPLPKENLSIFDASFRQPLEIHSLETPTMCRNIGSLRTLLTIISRSDASVRNIRDALSTVDSLALPENVRKIIDDLRASGRRACLGSDITELHNYLENGAELGNGATPEITHDYLNRNVHEKSSASKSSARSDAHEPVERLVKMVIESSKDEPDRATLSDKSNQKQSESKIGTLTNENQGKKTESEQSSRHHVNKEVIKSEMSMKKKIVTQKNISTMRDFRSRNNKVENSKDTRELTTSEEEFEEIYKYSTSKDNDEVQSYVRKISKHDNHDQKERQKFDSPSEILDSIVKIHPEHFMDKDKLETVDYQGHDSSSSATTLSTVKYNPADAWQADIYSIIAEEARKSKLKREAEEKVESSSLRNKLPLLKSDESFYNTTNCHEVPVTPEPIPYSPVEDLCYATIDSDANYVKSQSQKDGTTNRPESLKDLSIKKILSMPYGFHVINEITMPKFNIFKSLRSIPKFTNNVTNDEIRDVPLNMHALPKSRQTTMAKDSSGTWVGLSTTKDPRLLVCLSPSQQKTAIKTSADNLLDLHRKFLNRHSYFDEEPPPRIPVPKYRVELLPIDESKKESVKREVKIEFSKPTAHDVRTEYDKKLPTNRLLDIIKENSDNSKHPYSARPKSRNESKVKFDESRHSDTKSSYTKSSTLDNGQERLKVTRLCDWLNLARREPVSNARHATSLSDDLLIESSGEGKERDKSGFSERIHGNQSEVAKESGSDRTKEHVTGKRSTPAHFINAALIVNSLEKPEPPVRSPTPFNKSPITLNSAIIDKSAAMPDTADRRTPPRRTIDPRYNVNPALIDNKVEVPPRLKRVINVDKSCIDTTSIFDQNPPRSHLEPRRYKSEEEENVKQVAATEIMQNLKKLQTEAETQLEGHRKYSLPQEYFAQQLKYIELLENQLKNVILAEEEEKEAFETFQTHARQRVQEKGVTKDVPKRLPSSDKSFDRVYTSEIKEKASRDTCNDESWVESQSWQEKSEEVKENYSETINKHGQKDFLKKVHRENGFHEEECEKRIEHVEQHSVMTKKGDKVPEKMKTDRAEQASGACRKAPTEKERTKEERGFGKENTSPEMSNSQKTVKVEKPSVPAAVKNSETFRQRMYDEYVHKVLEREERKHHKVVKISTHEDIQKLKNNLGKSDMSTVEKEFIEKARNRLNKFGINLDESESESDKSGSKVKRDKKTNERKEECNEEESTVKVKCLIDGKEFEDAKKLPKHLQEFLTMSATFDDVGYGYDFDTRQSDNENDLLHEIDNALKFGKGFLFGKENVMFAPTFKASSATPGVWSPGSEPPPPPKEPSPGQKEPPKDTGIPPVWTPSSAGTSPVPEKKEFRPVQFESPILSRKKPAQQESTQEAPPPWETEEEKKETSRSCYDSSTRIVNSHSAPSQGLSSLSSTPHLPRAQNPTITLLQKAREGQLPKGAAYLEETETIKRPPSDEKPIISPGEIIYNVKKEYESEPETENEPPKKMADLSPRKFNGIGPTSKEGIPLVLRSEVKENNQTKWYKKMYDSLHRADRSDDYITVHYKQRRGTRYGYESGSGYLSEPEHRLYSDRSVTLDSRRRLRNKENDFATSTMPRKNGTLKYTSEIYKNQPGRIEDYEPGRSSIAEKEAKEWWDEVMDIFDGWLNENGHPQGMEMKELRDAQLSHRALSLSYRPESSYNPFDQRNSRPVKPYMSHALKESGYESDSTLVFRRKEDISPLSQVEQRLAYKTVQSGGDVPLHGFRKPAPERPKDDTGIEYFLISPTLTRIRVHRKSVSATTPASSSTTFSRHERLSSSESGMSKKMDVRSTITKSKCLRDDSFTNPQLGSRTFSNAVTGPPSPPRRQSSRNSKTLKLYASTASNLKHQTMDNTQSFKSRHKQCFTEDGSKVKSLKERFCSNLDRFKQSRKSLSTSTLFRTSSNSSISPRSKVSTSVSIPLNKKNSDSWLSQSLLDTAAMESFAADKSRTRVCVDTSSSWKTGYGYSVKPDLKRGLEHKSSSSSSKTTSKYLVSSPTKSKKLRSMNEIGNSISYLKKTNVRGRLTRKEQEESSKRLARSPVDLSSIENRKHLQKYRDKNSKDVRTTVLPSGAVVKSSSTMYSAALNNAKQKSPQDKSLKVIVTVSSKGQEMLRNPVDSTSTAKSTFALKSSSATSSPSVLGRSVLTDTRKPRTIVGQHDKIGSSRKFTSSSDAISESYTKKRLRPHTIVKFPTQKPETIKINADSTKKKLEAKKSKKDKTEVTARTKKVTTGQKSDSKNESINKTNIENEEPNIKQNPLSTLSKQSPVLAVEKIKGHHEVACSDTSFQNLFLKSVSSAVSSENVSFKRYSVSERARIYQENIREGSKSEPSLKALSIYLAHKRPVSDSKFKNWERESISSRSSSPYGVSWPGRSVFHKVSKFDSLLGIEDFGSSSILRNRSPDSAKERLKERSSSEPPLKTLPERSDSKHSSSRTSSPSPIRSPACRRIRTLKQEKSEIPNTIIAKKITTKSAGETEELQEIRSKFGSNLSLSRSTNSLYTSPIGHEEYHQYVLERLHDRRRSKRYKELHDFYSSLERLGELERTFSTNDLRPRMKNEEIIDYDRWKKVRSHERAEVEFSALYGKLKAVQRNKDLLFSTKDISKFKWHGDCSLRCKERSVENIIQHFNKLQSEESDLEYSRRKEISSRKDTYKPLWRGTSVLNVASTMQKKANSSHNEKSLDHTDHPFLQRNLGGSKKFWSSLSIEQVATLKKQLNEIYGSDNLQKFTPSTSSKMNPEITEQRQEKIGETDKHDSLSKYEIVVPPQVESSDVRDDGKGLHVRCHSMITSDISPRDQKSLTDRPELKLKRSDSISQGKSTEKFESDKTLFRVPPSMSELEKKRLSVTLGKEVLSVLSLPLAPRETRGSIAAALAAKKMPKATRSAATPSVTSTSPRSCYSLEPSSVEDSSRTDLGIKESDFLLVLTPNSKSPSDRQRVENVLEEWSRKPPLLTIAIPHTTTQTKISAQNSGSERDSMTESSETSVRTVIQRNIESQDVPTKIEFFENVDKIETDQDRRKAEQTRSKSKLKSGRLSSSQSFADLKELFGETESAKYSTLSSSRCRTRSISPKAFVTKEKESSPDREVDTRPSFRSCSCDREHDRPQSISPCRATMRSNSSCSLESIWLRSSSPDPGKYWRAYLKLVKNGTVRRLKARFESAEDLRGNTVRTVPVPKRFQSDPELARCLLRKVDEGKVKPHEFADVAWLRRRYEPRRGRARRRGESPPIPRVPLRREDLSMPHIDVISKTAELKDSATTSTVTNARKAETDELEARKSVGRMRKKFEEFATQKTSILGEMFTSSPNMHELRDIAPYLAGQWIAHRYPSRRDNMRSLSSPPNLAARYVSSKSRTNSASTKTQINDRGKVVNQVRALSKGPSSILKQSDGFTSQPFDPAKHRPRFRYQPLPPPLSPTVPQKATSWWSPIPIYTARPTVTFEEYSNAPPPPSKSQHYRDACQESPRRYVEGEVTIHYRSPVRTEAKEPLSEEELARRSAENMRRVYEEERRRKYLQELHDINSRRHTDNFIPSQKSPIPLNRYDDFVDDLSHRSRSQEQTPEPRLVAKALYNFIGQSPRELNFRRGDIIFVRRQVDKNWYEGEHNAMIGLFPSNYVEILPYDGMRTTPKKPYEGQARAKFNFVAQTNLELSLAKGEFVVLTRRVDENWYEGRIGNRKGIFPISYVEVMTEPGLRSETPTQNKPVASPAAHSLLANGSAGGKMSMGSHHYMPSIPVNINTTQPHYNSLPRMGGNKLYVSQLNEALHIDTHSEPIPYRALYNYKPQNEDELDLKEGDTVYVMEKCDDGWYVGSSQRTGYFGTFPGNYVERL</sequence>
<dbReference type="Pfam" id="PF00595">
    <property type="entry name" value="PDZ"/>
    <property type="match status" value="1"/>
</dbReference>
<dbReference type="Pfam" id="PF07653">
    <property type="entry name" value="SH3_2"/>
    <property type="match status" value="1"/>
</dbReference>
<dbReference type="Gene3D" id="2.30.30.40">
    <property type="entry name" value="SH3 Domains"/>
    <property type="match status" value="3"/>
</dbReference>
<feature type="region of interest" description="Disordered" evidence="7">
    <location>
        <begin position="881"/>
        <end position="988"/>
    </location>
</feature>
<feature type="compositionally biased region" description="Polar residues" evidence="7">
    <location>
        <begin position="139"/>
        <end position="155"/>
    </location>
</feature>
<dbReference type="Pfam" id="PF00018">
    <property type="entry name" value="SH3_1"/>
    <property type="match status" value="1"/>
</dbReference>
<feature type="compositionally biased region" description="Low complexity" evidence="7">
    <location>
        <begin position="3965"/>
        <end position="3980"/>
    </location>
</feature>
<feature type="region of interest" description="Disordered" evidence="7">
    <location>
        <begin position="2538"/>
        <end position="2570"/>
    </location>
</feature>
<feature type="region of interest" description="Disordered" evidence="7">
    <location>
        <begin position="176"/>
        <end position="275"/>
    </location>
</feature>
<name>A0A6P8MDK5_9HYME</name>
<organism evidence="11 12">
    <name type="scientific">Bombus bifarius</name>
    <dbReference type="NCBI Taxonomy" id="103933"/>
    <lineage>
        <taxon>Eukaryota</taxon>
        <taxon>Metazoa</taxon>
        <taxon>Ecdysozoa</taxon>
        <taxon>Arthropoda</taxon>
        <taxon>Hexapoda</taxon>
        <taxon>Insecta</taxon>
        <taxon>Pterygota</taxon>
        <taxon>Neoptera</taxon>
        <taxon>Endopterygota</taxon>
        <taxon>Hymenoptera</taxon>
        <taxon>Apocrita</taxon>
        <taxon>Aculeata</taxon>
        <taxon>Apoidea</taxon>
        <taxon>Anthophila</taxon>
        <taxon>Apidae</taxon>
        <taxon>Bombus</taxon>
        <taxon>Pyrobombus</taxon>
    </lineage>
</organism>
<keyword evidence="3" id="KW-0677">Repeat</keyword>
<feature type="region of interest" description="Disordered" evidence="7">
    <location>
        <begin position="3107"/>
        <end position="3145"/>
    </location>
</feature>
<feature type="compositionally biased region" description="Basic and acidic residues" evidence="7">
    <location>
        <begin position="2513"/>
        <end position="2524"/>
    </location>
</feature>
<feature type="compositionally biased region" description="Basic and acidic residues" evidence="7">
    <location>
        <begin position="219"/>
        <end position="241"/>
    </location>
</feature>
<feature type="region of interest" description="Disordered" evidence="7">
    <location>
        <begin position="564"/>
        <end position="694"/>
    </location>
</feature>
<feature type="region of interest" description="Disordered" evidence="7">
    <location>
        <begin position="88"/>
        <end position="158"/>
    </location>
</feature>
<dbReference type="InterPro" id="IPR003127">
    <property type="entry name" value="SoHo_dom"/>
</dbReference>
<feature type="compositionally biased region" description="Basic and acidic residues" evidence="7">
    <location>
        <begin position="127"/>
        <end position="138"/>
    </location>
</feature>
<feature type="compositionally biased region" description="Basic and acidic residues" evidence="7">
    <location>
        <begin position="1776"/>
        <end position="1811"/>
    </location>
</feature>
<keyword evidence="6" id="KW-0175">Coiled coil</keyword>
<feature type="compositionally biased region" description="Basic and acidic residues" evidence="7">
    <location>
        <begin position="3289"/>
        <end position="3308"/>
    </location>
</feature>
<feature type="compositionally biased region" description="Basic and acidic residues" evidence="7">
    <location>
        <begin position="666"/>
        <end position="678"/>
    </location>
</feature>
<feature type="region of interest" description="Disordered" evidence="7">
    <location>
        <begin position="3965"/>
        <end position="3994"/>
    </location>
</feature>
<feature type="region of interest" description="Disordered" evidence="7">
    <location>
        <begin position="831"/>
        <end position="861"/>
    </location>
</feature>
<feature type="compositionally biased region" description="Polar residues" evidence="7">
    <location>
        <begin position="925"/>
        <end position="939"/>
    </location>
</feature>
<feature type="coiled-coil region" evidence="6">
    <location>
        <begin position="774"/>
        <end position="806"/>
    </location>
</feature>
<evidence type="ECO:0000256" key="7">
    <source>
        <dbReference type="SAM" id="MobiDB-lite"/>
    </source>
</evidence>
<feature type="region of interest" description="Disordered" evidence="7">
    <location>
        <begin position="4096"/>
        <end position="4117"/>
    </location>
</feature>
<feature type="region of interest" description="Disordered" evidence="7">
    <location>
        <begin position="3283"/>
        <end position="3345"/>
    </location>
</feature>
<feature type="region of interest" description="Disordered" evidence="7">
    <location>
        <begin position="1689"/>
        <end position="1735"/>
    </location>
</feature>
<feature type="compositionally biased region" description="Polar residues" evidence="7">
    <location>
        <begin position="245"/>
        <end position="256"/>
    </location>
</feature>
<feature type="domain" description="SoHo" evidence="10">
    <location>
        <begin position="2555"/>
        <end position="2618"/>
    </location>
</feature>
<feature type="domain" description="SH3" evidence="8">
    <location>
        <begin position="4848"/>
        <end position="4907"/>
    </location>
</feature>
<feature type="compositionally biased region" description="Polar residues" evidence="7">
    <location>
        <begin position="2454"/>
        <end position="2465"/>
    </location>
</feature>
<feature type="compositionally biased region" description="Basic and acidic residues" evidence="7">
    <location>
        <begin position="3876"/>
        <end position="3895"/>
    </location>
</feature>
<evidence type="ECO:0000256" key="3">
    <source>
        <dbReference type="ARBA" id="ARBA00022737"/>
    </source>
</evidence>
<dbReference type="SMART" id="SM00326">
    <property type="entry name" value="SH3"/>
    <property type="match status" value="3"/>
</dbReference>
<feature type="compositionally biased region" description="Polar residues" evidence="7">
    <location>
        <begin position="2888"/>
        <end position="2902"/>
    </location>
</feature>
<evidence type="ECO:0000256" key="5">
    <source>
        <dbReference type="PROSITE-ProRule" id="PRU00192"/>
    </source>
</evidence>
<feature type="domain" description="SH3" evidence="8">
    <location>
        <begin position="4709"/>
        <end position="4768"/>
    </location>
</feature>
<dbReference type="SMART" id="SM00228">
    <property type="entry name" value="PDZ"/>
    <property type="match status" value="1"/>
</dbReference>
<feature type="compositionally biased region" description="Basic and acidic residues" evidence="7">
    <location>
        <begin position="1707"/>
        <end position="1723"/>
    </location>
</feature>
<evidence type="ECO:0000259" key="8">
    <source>
        <dbReference type="PROSITE" id="PS50002"/>
    </source>
</evidence>
<feature type="region of interest" description="Disordered" evidence="7">
    <location>
        <begin position="2839"/>
        <end position="2918"/>
    </location>
</feature>
<dbReference type="PANTHER" id="PTHR14167:SF116">
    <property type="entry name" value="CAP, ISOFORM AC"/>
    <property type="match status" value="1"/>
</dbReference>
<feature type="domain" description="PDZ" evidence="9">
    <location>
        <begin position="11"/>
        <end position="85"/>
    </location>
</feature>
<feature type="compositionally biased region" description="Polar residues" evidence="7">
    <location>
        <begin position="886"/>
        <end position="907"/>
    </location>
</feature>
<feature type="region of interest" description="Disordered" evidence="7">
    <location>
        <begin position="4042"/>
        <end position="4075"/>
    </location>
</feature>
<feature type="compositionally biased region" description="Low complexity" evidence="7">
    <location>
        <begin position="3065"/>
        <end position="3074"/>
    </location>
</feature>
<feature type="compositionally biased region" description="Low complexity" evidence="7">
    <location>
        <begin position="2842"/>
        <end position="2854"/>
    </location>
</feature>
<feature type="compositionally biased region" description="Polar residues" evidence="7">
    <location>
        <begin position="199"/>
        <end position="214"/>
    </location>
</feature>
<feature type="compositionally biased region" description="Acidic residues" evidence="7">
    <location>
        <begin position="655"/>
        <end position="665"/>
    </location>
</feature>
<feature type="region of interest" description="Disordered" evidence="7">
    <location>
        <begin position="3481"/>
        <end position="3530"/>
    </location>
</feature>
<dbReference type="PROSITE" id="PS50106">
    <property type="entry name" value="PDZ"/>
    <property type="match status" value="1"/>
</dbReference>
<feature type="compositionally biased region" description="Basic and acidic residues" evidence="7">
    <location>
        <begin position="2266"/>
        <end position="2275"/>
    </location>
</feature>
<dbReference type="SUPFAM" id="SSF50044">
    <property type="entry name" value="SH3-domain"/>
    <property type="match status" value="3"/>
</dbReference>
<evidence type="ECO:0000313" key="12">
    <source>
        <dbReference type="RefSeq" id="XP_033311891.1"/>
    </source>
</evidence>
<feature type="region of interest" description="Disordered" evidence="7">
    <location>
        <begin position="1231"/>
        <end position="1286"/>
    </location>
</feature>
<feature type="region of interest" description="Disordered" evidence="7">
    <location>
        <begin position="1772"/>
        <end position="1815"/>
    </location>
</feature>
<feature type="region of interest" description="Disordered" evidence="7">
    <location>
        <begin position="2981"/>
        <end position="3002"/>
    </location>
</feature>
<evidence type="ECO:0000256" key="1">
    <source>
        <dbReference type="ARBA" id="ARBA00004282"/>
    </source>
</evidence>
<reference evidence="12" key="1">
    <citation type="submission" date="2025-08" db="UniProtKB">
        <authorList>
            <consortium name="RefSeq"/>
        </authorList>
    </citation>
    <scope>IDENTIFICATION</scope>
    <source>
        <tissue evidence="12">Muscle</tissue>
    </source>
</reference>
<feature type="compositionally biased region" description="Basic and acidic residues" evidence="7">
    <location>
        <begin position="1264"/>
        <end position="1286"/>
    </location>
</feature>
<feature type="region of interest" description="Disordered" evidence="7">
    <location>
        <begin position="3058"/>
        <end position="3084"/>
    </location>
</feature>
<feature type="compositionally biased region" description="Low complexity" evidence="7">
    <location>
        <begin position="2466"/>
        <end position="2479"/>
    </location>
</feature>
<dbReference type="Proteomes" id="UP000515164">
    <property type="component" value="Unplaced"/>
</dbReference>
<feature type="compositionally biased region" description="Basic and acidic residues" evidence="7">
    <location>
        <begin position="1920"/>
        <end position="1929"/>
    </location>
</feature>
<evidence type="ECO:0000259" key="9">
    <source>
        <dbReference type="PROSITE" id="PS50106"/>
    </source>
</evidence>
<dbReference type="CTD" id="36084"/>
<feature type="region of interest" description="Disordered" evidence="7">
    <location>
        <begin position="2106"/>
        <end position="2171"/>
    </location>
</feature>